<dbReference type="AlphaFoldDB" id="A0A2P4Q642"/>
<evidence type="ECO:0000313" key="1">
    <source>
        <dbReference type="EMBL" id="POG73048.1"/>
    </source>
</evidence>
<gene>
    <name evidence="1" type="ORF">GLOIN_2v1590235</name>
</gene>
<accession>A0A2P4Q642</accession>
<reference evidence="1 2" key="1">
    <citation type="journal article" date="2013" name="Proc. Natl. Acad. Sci. U.S.A.">
        <title>Genome of an arbuscular mycorrhizal fungus provides insight into the oldest plant symbiosis.</title>
        <authorList>
            <person name="Tisserant E."/>
            <person name="Malbreil M."/>
            <person name="Kuo A."/>
            <person name="Kohler A."/>
            <person name="Symeonidi A."/>
            <person name="Balestrini R."/>
            <person name="Charron P."/>
            <person name="Duensing N."/>
            <person name="Frei Dit Frey N."/>
            <person name="Gianinazzi-Pearson V."/>
            <person name="Gilbert L.B."/>
            <person name="Handa Y."/>
            <person name="Herr J.R."/>
            <person name="Hijri M."/>
            <person name="Koul R."/>
            <person name="Kawaguchi M."/>
            <person name="Krajinski F."/>
            <person name="Lammers P.J."/>
            <person name="Masclaux F.G."/>
            <person name="Murat C."/>
            <person name="Morin E."/>
            <person name="Ndikumana S."/>
            <person name="Pagni M."/>
            <person name="Petitpierre D."/>
            <person name="Requena N."/>
            <person name="Rosikiewicz P."/>
            <person name="Riley R."/>
            <person name="Saito K."/>
            <person name="San Clemente H."/>
            <person name="Shapiro H."/>
            <person name="van Tuinen D."/>
            <person name="Becard G."/>
            <person name="Bonfante P."/>
            <person name="Paszkowski U."/>
            <person name="Shachar-Hill Y.Y."/>
            <person name="Tuskan G.A."/>
            <person name="Young P.W."/>
            <person name="Sanders I.R."/>
            <person name="Henrissat B."/>
            <person name="Rensing S.A."/>
            <person name="Grigoriev I.V."/>
            <person name="Corradi N."/>
            <person name="Roux C."/>
            <person name="Martin F."/>
        </authorList>
    </citation>
    <scope>NUCLEOTIDE SEQUENCE [LARGE SCALE GENOMIC DNA]</scope>
    <source>
        <strain evidence="1 2">DAOM 197198</strain>
    </source>
</reference>
<evidence type="ECO:0000313" key="2">
    <source>
        <dbReference type="Proteomes" id="UP000018888"/>
    </source>
</evidence>
<reference evidence="1 2" key="2">
    <citation type="journal article" date="2018" name="New Phytol.">
        <title>High intraspecific genome diversity in the model arbuscular mycorrhizal symbiont Rhizophagus irregularis.</title>
        <authorList>
            <person name="Chen E.C.H."/>
            <person name="Morin E."/>
            <person name="Beaudet D."/>
            <person name="Noel J."/>
            <person name="Yildirir G."/>
            <person name="Ndikumana S."/>
            <person name="Charron P."/>
            <person name="St-Onge C."/>
            <person name="Giorgi J."/>
            <person name="Kruger M."/>
            <person name="Marton T."/>
            <person name="Ropars J."/>
            <person name="Grigoriev I.V."/>
            <person name="Hainaut M."/>
            <person name="Henrissat B."/>
            <person name="Roux C."/>
            <person name="Martin F."/>
            <person name="Corradi N."/>
        </authorList>
    </citation>
    <scope>NUCLEOTIDE SEQUENCE [LARGE SCALE GENOMIC DNA]</scope>
    <source>
        <strain evidence="1 2">DAOM 197198</strain>
    </source>
</reference>
<comment type="caution">
    <text evidence="1">The sequence shown here is derived from an EMBL/GenBank/DDBJ whole genome shotgun (WGS) entry which is preliminary data.</text>
</comment>
<protein>
    <submittedName>
        <fullName evidence="1">Uncharacterized protein</fullName>
    </submittedName>
</protein>
<name>A0A2P4Q642_RHIID</name>
<sequence length="166" mass="18976">MATNLVPLFDYREFFYRRSFAPIQQEEELNLVYFFLFKGIAESWEIITEVSASASESKFFSSKCPLSCPLMIWCRSHLFYNRVCTDWAGLGCGRIRCICESFRGEVPASFPPVTLRRHCFGQQLPCHSVPRHPLPRSPIPILRVCSQAPDSRLELSILSITLGVPL</sequence>
<keyword evidence="2" id="KW-1185">Reference proteome</keyword>
<organism evidence="1 2">
    <name type="scientific">Rhizophagus irregularis (strain DAOM 181602 / DAOM 197198 / MUCL 43194)</name>
    <name type="common">Arbuscular mycorrhizal fungus</name>
    <name type="synonym">Glomus intraradices</name>
    <dbReference type="NCBI Taxonomy" id="747089"/>
    <lineage>
        <taxon>Eukaryota</taxon>
        <taxon>Fungi</taxon>
        <taxon>Fungi incertae sedis</taxon>
        <taxon>Mucoromycota</taxon>
        <taxon>Glomeromycotina</taxon>
        <taxon>Glomeromycetes</taxon>
        <taxon>Glomerales</taxon>
        <taxon>Glomeraceae</taxon>
        <taxon>Rhizophagus</taxon>
    </lineage>
</organism>
<dbReference type="EMBL" id="AUPC02000088">
    <property type="protein sequence ID" value="POG73048.1"/>
    <property type="molecule type" value="Genomic_DNA"/>
</dbReference>
<proteinExistence type="predicted"/>
<dbReference type="Proteomes" id="UP000018888">
    <property type="component" value="Unassembled WGS sequence"/>
</dbReference>